<evidence type="ECO:0000313" key="2">
    <source>
        <dbReference type="Proteomes" id="UP000002564"/>
    </source>
</evidence>
<sequence>MPSESLSDGICPDNLIYSGLTKTGTALPRPGSKGTIL</sequence>
<organism evidence="1 2">
    <name type="scientific">Neisseria gonorrhoeae (strain NCCP11945)</name>
    <dbReference type="NCBI Taxonomy" id="521006"/>
    <lineage>
        <taxon>Bacteria</taxon>
        <taxon>Pseudomonadati</taxon>
        <taxon>Pseudomonadota</taxon>
        <taxon>Betaproteobacteria</taxon>
        <taxon>Neisseriales</taxon>
        <taxon>Neisseriaceae</taxon>
        <taxon>Neisseria</taxon>
    </lineage>
</organism>
<gene>
    <name evidence="1" type="ordered locus">NGK_2556</name>
</gene>
<reference evidence="1 2" key="1">
    <citation type="journal article" date="2008" name="J. Bacteriol.">
        <title>Complete genome sequence of Neisseria gonorrhoeae NCCP11945.</title>
        <authorList>
            <person name="Chung G.T."/>
            <person name="Yoo J.S."/>
            <person name="Oh H.B."/>
            <person name="Lee Y.S."/>
            <person name="Cha S.H."/>
            <person name="Kim S.J."/>
            <person name="Yoo C.K."/>
        </authorList>
    </citation>
    <scope>NUCLEOTIDE SEQUENCE [LARGE SCALE GENOMIC DNA]</scope>
    <source>
        <strain evidence="1 2">NCCP11945</strain>
    </source>
</reference>
<dbReference type="KEGG" id="ngk:NGK_2556"/>
<protein>
    <submittedName>
        <fullName evidence="1">Uncharacterized protein</fullName>
    </submittedName>
</protein>
<dbReference type="Proteomes" id="UP000002564">
    <property type="component" value="Chromosome"/>
</dbReference>
<evidence type="ECO:0000313" key="1">
    <source>
        <dbReference type="EMBL" id="ACF31155.1"/>
    </source>
</evidence>
<name>B4RR98_NEIG2</name>
<accession>B4RR98</accession>
<dbReference type="EMBL" id="CP001050">
    <property type="protein sequence ID" value="ACF31155.1"/>
    <property type="molecule type" value="Genomic_DNA"/>
</dbReference>
<dbReference type="HOGENOM" id="CLU_3346316_0_0_4"/>
<proteinExistence type="predicted"/>
<dbReference type="AlphaFoldDB" id="B4RR98"/>